<feature type="region of interest" description="Disordered" evidence="1">
    <location>
        <begin position="131"/>
        <end position="194"/>
    </location>
</feature>
<protein>
    <recommendedName>
        <fullName evidence="5">Apple domain-containing protein</fullName>
    </recommendedName>
</protein>
<feature type="chain" id="PRO_5019439718" description="Apple domain-containing protein" evidence="2">
    <location>
        <begin position="23"/>
        <end position="453"/>
    </location>
</feature>
<evidence type="ECO:0000313" key="4">
    <source>
        <dbReference type="Proteomes" id="UP000288168"/>
    </source>
</evidence>
<organism evidence="3 4">
    <name type="scientific">Fusarium duplospermum</name>
    <dbReference type="NCBI Taxonomy" id="1325734"/>
    <lineage>
        <taxon>Eukaryota</taxon>
        <taxon>Fungi</taxon>
        <taxon>Dikarya</taxon>
        <taxon>Ascomycota</taxon>
        <taxon>Pezizomycotina</taxon>
        <taxon>Sordariomycetes</taxon>
        <taxon>Hypocreomycetidae</taxon>
        <taxon>Hypocreales</taxon>
        <taxon>Nectriaceae</taxon>
        <taxon>Fusarium</taxon>
        <taxon>Fusarium solani species complex</taxon>
    </lineage>
</organism>
<feature type="region of interest" description="Disordered" evidence="1">
    <location>
        <begin position="68"/>
        <end position="103"/>
    </location>
</feature>
<sequence length="453" mass="48560">MAPPKSLSALILALGFSLRANAGPCKPNASSTLSSQSFKVTVTTSTASIETSFSSTFETTDLTWTTSSESSLTSTTTKSSVSDTTTLESWSSSSEDGDQLTSTVSSKSGFVSIFSEPSNSWTTTSEITFTSPAAASDTSTSEYASSSMSTFSEPSSAPDSEISTITTSEEAVSSTTTTSEAPATTTEAGPRLGFFNGGFEDQTVDGLPWVIGRSVEIKNDPANAHGGDRYALVRFPITGTGRPVYPLRQTVTGIDGTKKYLLTFYWTFTDVGSIQGITCEFFTYVQTLLHGYTIRNPTQPVNKYVKRELVASFPTSTTSADVLFHWKCYSTQSTWPGAEVRIDNVSLVEYDPPCTLRDAPSDELTCAGVGRFNNPAAESYAIPFSSELIHFDFCAQACAGTQGCKTFTHSGLPIAVCKLYSATPQELDFQASTSGIRVNQPECYQCRPLESDD</sequence>
<keyword evidence="4" id="KW-1185">Reference proteome</keyword>
<dbReference type="STRING" id="1325734.A0A428P0L1"/>
<evidence type="ECO:0008006" key="5">
    <source>
        <dbReference type="Google" id="ProtNLM"/>
    </source>
</evidence>
<dbReference type="AlphaFoldDB" id="A0A428P0L1"/>
<feature type="compositionally biased region" description="Low complexity" evidence="1">
    <location>
        <begin position="131"/>
        <end position="188"/>
    </location>
</feature>
<dbReference type="Gene3D" id="3.30.30.180">
    <property type="match status" value="1"/>
</dbReference>
<dbReference type="OrthoDB" id="5101619at2759"/>
<dbReference type="Proteomes" id="UP000288168">
    <property type="component" value="Unassembled WGS sequence"/>
</dbReference>
<dbReference type="EMBL" id="NKCI01000236">
    <property type="protein sequence ID" value="RSL46541.1"/>
    <property type="molecule type" value="Genomic_DNA"/>
</dbReference>
<proteinExistence type="predicted"/>
<evidence type="ECO:0000256" key="1">
    <source>
        <dbReference type="SAM" id="MobiDB-lite"/>
    </source>
</evidence>
<comment type="caution">
    <text evidence="3">The sequence shown here is derived from an EMBL/GenBank/DDBJ whole genome shotgun (WGS) entry which is preliminary data.</text>
</comment>
<gene>
    <name evidence="3" type="ORF">CEP54_013811</name>
</gene>
<accession>A0A428P0L1</accession>
<name>A0A428P0L1_9HYPO</name>
<feature type="signal peptide" evidence="2">
    <location>
        <begin position="1"/>
        <end position="22"/>
    </location>
</feature>
<reference evidence="3 4" key="1">
    <citation type="submission" date="2017-06" db="EMBL/GenBank/DDBJ databases">
        <title>Comparative genomic analysis of Ambrosia Fusariam Clade fungi.</title>
        <authorList>
            <person name="Stajich J.E."/>
            <person name="Carrillo J."/>
            <person name="Kijimoto T."/>
            <person name="Eskalen A."/>
            <person name="O'Donnell K."/>
            <person name="Kasson M."/>
        </authorList>
    </citation>
    <scope>NUCLEOTIDE SEQUENCE [LARGE SCALE GENOMIC DNA]</scope>
    <source>
        <strain evidence="3 4">NRRL62584</strain>
    </source>
</reference>
<keyword evidence="2" id="KW-0732">Signal</keyword>
<feature type="compositionally biased region" description="Low complexity" evidence="1">
    <location>
        <begin position="68"/>
        <end position="94"/>
    </location>
</feature>
<evidence type="ECO:0000313" key="3">
    <source>
        <dbReference type="EMBL" id="RSL46541.1"/>
    </source>
</evidence>
<evidence type="ECO:0000256" key="2">
    <source>
        <dbReference type="SAM" id="SignalP"/>
    </source>
</evidence>